<dbReference type="SMART" id="SM00740">
    <property type="entry name" value="PASTA"/>
    <property type="match status" value="1"/>
</dbReference>
<evidence type="ECO:0000313" key="3">
    <source>
        <dbReference type="Proteomes" id="UP001147700"/>
    </source>
</evidence>
<feature type="domain" description="PASTA" evidence="1">
    <location>
        <begin position="5"/>
        <end position="75"/>
    </location>
</feature>
<dbReference type="PROSITE" id="PS51178">
    <property type="entry name" value="PASTA"/>
    <property type="match status" value="1"/>
</dbReference>
<evidence type="ECO:0000259" key="1">
    <source>
        <dbReference type="PROSITE" id="PS51178"/>
    </source>
</evidence>
<dbReference type="Gene3D" id="3.30.10.20">
    <property type="match status" value="1"/>
</dbReference>
<sequence>MIDLPPPSVHVPDLRGLTVAEASAQLRTAGLRPESGLRLEWRDGRFRPAAAGRVASQSIKPGARVSRGVTVTVGTTGPKLDVETFGRIGFERGRIALGDLSRACVRYDHATIGPTRNGARPITLWGMRVKGCAPARRVELQPPAGWTIHTNAVPVVAPSRPDPKRTADPRRAPREGMMLMPDRRSVLVQFSRDACHGVMKASVTVRSRTITPRVTLGARPGYKGVCIARLDHDSVLIRLPRPAPLGVKFS</sequence>
<proteinExistence type="predicted"/>
<accession>A0ABT4RBR5</accession>
<dbReference type="InterPro" id="IPR005543">
    <property type="entry name" value="PASTA_dom"/>
</dbReference>
<keyword evidence="3" id="KW-1185">Reference proteome</keyword>
<dbReference type="Proteomes" id="UP001147700">
    <property type="component" value="Unassembled WGS sequence"/>
</dbReference>
<evidence type="ECO:0000313" key="2">
    <source>
        <dbReference type="EMBL" id="MDA0135978.1"/>
    </source>
</evidence>
<name>A0ABT4RBR5_9ACTN</name>
<protein>
    <submittedName>
        <fullName evidence="2">PASTA domain-containing protein</fullName>
    </submittedName>
</protein>
<dbReference type="EMBL" id="JAPCID010000001">
    <property type="protein sequence ID" value="MDA0135978.1"/>
    <property type="molecule type" value="Genomic_DNA"/>
</dbReference>
<dbReference type="Pfam" id="PF03793">
    <property type="entry name" value="PASTA"/>
    <property type="match status" value="1"/>
</dbReference>
<comment type="caution">
    <text evidence="2">The sequence shown here is derived from an EMBL/GenBank/DDBJ whole genome shotgun (WGS) entry which is preliminary data.</text>
</comment>
<dbReference type="RefSeq" id="WP_202954734.1">
    <property type="nucleotide sequence ID" value="NZ_JAPCID010000001.1"/>
</dbReference>
<gene>
    <name evidence="2" type="ORF">OJ962_00600</name>
</gene>
<dbReference type="CDD" id="cd06577">
    <property type="entry name" value="PASTA_pknB"/>
    <property type="match status" value="1"/>
</dbReference>
<organism evidence="2 3">
    <name type="scientific">Solirubrobacter deserti</name>
    <dbReference type="NCBI Taxonomy" id="2282478"/>
    <lineage>
        <taxon>Bacteria</taxon>
        <taxon>Bacillati</taxon>
        <taxon>Actinomycetota</taxon>
        <taxon>Thermoleophilia</taxon>
        <taxon>Solirubrobacterales</taxon>
        <taxon>Solirubrobacteraceae</taxon>
        <taxon>Solirubrobacter</taxon>
    </lineage>
</organism>
<reference evidence="2" key="1">
    <citation type="submission" date="2022-10" db="EMBL/GenBank/DDBJ databases">
        <title>The WGS of Solirubrobacter sp. CPCC 204708.</title>
        <authorList>
            <person name="Jiang Z."/>
        </authorList>
    </citation>
    <scope>NUCLEOTIDE SEQUENCE</scope>
    <source>
        <strain evidence="2">CPCC 204708</strain>
    </source>
</reference>